<evidence type="ECO:0000259" key="1">
    <source>
        <dbReference type="Pfam" id="PF01593"/>
    </source>
</evidence>
<dbReference type="AlphaFoldDB" id="A0A2A5W870"/>
<dbReference type="PANTHER" id="PTHR42923:SF17">
    <property type="entry name" value="AMINE OXIDASE DOMAIN-CONTAINING PROTEIN"/>
    <property type="match status" value="1"/>
</dbReference>
<dbReference type="FunFam" id="1.10.405.20:FF:000001">
    <property type="entry name" value="Amine oxidase"/>
    <property type="match status" value="1"/>
</dbReference>
<evidence type="ECO:0000313" key="2">
    <source>
        <dbReference type="EMBL" id="PDH32346.1"/>
    </source>
</evidence>
<dbReference type="Gene3D" id="3.90.660.10">
    <property type="match status" value="1"/>
</dbReference>
<dbReference type="InterPro" id="IPR002937">
    <property type="entry name" value="Amino_oxidase"/>
</dbReference>
<dbReference type="InterPro" id="IPR050464">
    <property type="entry name" value="Zeta_carotene_desat/Oxidored"/>
</dbReference>
<dbReference type="Gene3D" id="3.50.50.60">
    <property type="entry name" value="FAD/NAD(P)-binding domain"/>
    <property type="match status" value="2"/>
</dbReference>
<accession>A0A2A5W870</accession>
<protein>
    <submittedName>
        <fullName evidence="2">FAD-dependent oxidoreductase</fullName>
    </submittedName>
</protein>
<gene>
    <name evidence="2" type="ORF">CNF02_12350</name>
</gene>
<comment type="caution">
    <text evidence="2">The sequence shown here is derived from an EMBL/GenBank/DDBJ whole genome shotgun (WGS) entry which is preliminary data.</text>
</comment>
<dbReference type="Proteomes" id="UP000219329">
    <property type="component" value="Unassembled WGS sequence"/>
</dbReference>
<dbReference type="EMBL" id="NTJZ01000018">
    <property type="protein sequence ID" value="PDH32346.1"/>
    <property type="molecule type" value="Genomic_DNA"/>
</dbReference>
<dbReference type="SUPFAM" id="SSF51905">
    <property type="entry name" value="FAD/NAD(P)-binding domain"/>
    <property type="match status" value="1"/>
</dbReference>
<evidence type="ECO:0000313" key="3">
    <source>
        <dbReference type="Proteomes" id="UP000219329"/>
    </source>
</evidence>
<feature type="domain" description="Amine oxidase" evidence="1">
    <location>
        <begin position="10"/>
        <end position="299"/>
    </location>
</feature>
<proteinExistence type="predicted"/>
<name>A0A2A5W870_9GAMM</name>
<dbReference type="PANTHER" id="PTHR42923">
    <property type="entry name" value="PROTOPORPHYRINOGEN OXIDASE"/>
    <property type="match status" value="1"/>
</dbReference>
<dbReference type="Pfam" id="PF01593">
    <property type="entry name" value="Amino_oxidase"/>
    <property type="match status" value="1"/>
</dbReference>
<dbReference type="InterPro" id="IPR036188">
    <property type="entry name" value="FAD/NAD-bd_sf"/>
</dbReference>
<reference evidence="2 3" key="1">
    <citation type="submission" date="2017-08" db="EMBL/GenBank/DDBJ databases">
        <title>Fine stratification of microbial communities through a metagenomic profile of the photic zone.</title>
        <authorList>
            <person name="Haro-Moreno J.M."/>
            <person name="Lopez-Perez M."/>
            <person name="De La Torre J."/>
            <person name="Picazo A."/>
            <person name="Camacho A."/>
            <person name="Rodriguez-Valera F."/>
        </authorList>
    </citation>
    <scope>NUCLEOTIDE SEQUENCE [LARGE SCALE GENOMIC DNA]</scope>
    <source>
        <strain evidence="2">MED-G28</strain>
    </source>
</reference>
<dbReference type="GO" id="GO:0016491">
    <property type="term" value="F:oxidoreductase activity"/>
    <property type="evidence" value="ECO:0007669"/>
    <property type="project" value="InterPro"/>
</dbReference>
<organism evidence="2 3">
    <name type="scientific">OM182 bacterium MED-G28</name>
    <dbReference type="NCBI Taxonomy" id="1986256"/>
    <lineage>
        <taxon>Bacteria</taxon>
        <taxon>Pseudomonadati</taxon>
        <taxon>Pseudomonadota</taxon>
        <taxon>Gammaproteobacteria</taxon>
        <taxon>OMG group</taxon>
        <taxon>OM182 clade</taxon>
    </lineage>
</organism>
<sequence>MKIAIVGSGISGLTSAYLISKKHDVTIFEGNDYVGGHTHTVPVTLDDKNFQVDTGFIVCNDRNYPNFLKLMRQLNVDIQPTEMSFSVRNNTLGLEYNGHNVNTLFSQRKNFLRPSFYSLVNQILRFNKVSKIAIEGGLIGDTTLDDFVAEHNFSDVFKDNYLLPMVAAIWSCSVDQAGNFPLSFFLNFFLNHGLLDIKNRPQWYVLKNGSSSYVEPMTTDFSMQIKLKTPVQSVRRTQTKIQLKTREGMEEFDEVIMACHSDQALSLLQQPTDSEEAILGAMKYQKNDVILHSDEKIMPRKSLSWASWNFLAGEHESKEPPLVTYCMNILQGINSQRSFLVSLNARHKINPQKILQEFSYDHPVFSKLSMEAQHRRHEICGTDRIHYCGAYWYSGFHEDGVRSALDVCKRFGLGL</sequence>